<comment type="function">
    <text evidence="3">Bifunctional inositol kinase that acts in concert with the IP6K kinases to synthesize the diphosphate group-containing inositol pyrophosphates diphosphoinositol pentakisphosphate, PP-InsP5, and bis-diphosphoinositol tetrakisphosphate, (PP)2-InsP4. PP-InsP5 and (PP)2-InsP4, also respectively called InsP7 and InsP8, may regulate a variety of cellular processes, including apoptosis, vesicle trafficking, cytoskeletal dynamics, and exocytosis. Phosphorylates inositol hexakisphosphate (InsP6).</text>
</comment>
<dbReference type="PANTHER" id="PTHR12750">
    <property type="entry name" value="DIPHOSPHOINOSITOL PENTAKISPHOSPHATE KINASE"/>
    <property type="match status" value="1"/>
</dbReference>
<dbReference type="InterPro" id="IPR058925">
    <property type="entry name" value="zf-C2H2_AcuF"/>
</dbReference>
<dbReference type="GO" id="GO:0005856">
    <property type="term" value="C:cytoskeleton"/>
    <property type="evidence" value="ECO:0007669"/>
    <property type="project" value="UniProtKB-SubCell"/>
</dbReference>
<organism evidence="7 8">
    <name type="scientific">Knufia peltigerae</name>
    <dbReference type="NCBI Taxonomy" id="1002370"/>
    <lineage>
        <taxon>Eukaryota</taxon>
        <taxon>Fungi</taxon>
        <taxon>Dikarya</taxon>
        <taxon>Ascomycota</taxon>
        <taxon>Pezizomycotina</taxon>
        <taxon>Eurotiomycetes</taxon>
        <taxon>Chaetothyriomycetidae</taxon>
        <taxon>Chaetothyriales</taxon>
        <taxon>Trichomeriaceae</taxon>
        <taxon>Knufia</taxon>
    </lineage>
</organism>
<dbReference type="GO" id="GO:0005524">
    <property type="term" value="F:ATP binding"/>
    <property type="evidence" value="ECO:0007669"/>
    <property type="project" value="UniProtKB-KW"/>
</dbReference>
<dbReference type="EC" id="2.7.4.24" evidence="3"/>
<comment type="similarity">
    <text evidence="3">Belongs to the histidine acid phosphatase family. VIP1 subfamily.</text>
</comment>
<keyword evidence="3" id="KW-0067">ATP-binding</keyword>
<dbReference type="PANTHER" id="PTHR12750:SF9">
    <property type="entry name" value="INOSITOL HEXAKISPHOSPHATE AND DIPHOSPHOINOSITOL-PENTAKISPHOSPHATE KINASE"/>
    <property type="match status" value="1"/>
</dbReference>
<comment type="catalytic activity">
    <reaction evidence="2">
        <text>1D-myo-inositol hexakisphosphate + ATP = 1-diphospho-1D-myo-inositol 2,3,4,5,6-pentakisphosphate + ADP</text>
        <dbReference type="Rhea" id="RHEA:37459"/>
        <dbReference type="ChEBI" id="CHEBI:30616"/>
        <dbReference type="ChEBI" id="CHEBI:58130"/>
        <dbReference type="ChEBI" id="CHEBI:74946"/>
        <dbReference type="ChEBI" id="CHEBI:456216"/>
        <dbReference type="EC" id="2.7.4.24"/>
    </reaction>
    <physiologicalReaction direction="left-to-right" evidence="2">
        <dbReference type="Rhea" id="RHEA:37460"/>
    </physiologicalReaction>
</comment>
<feature type="region of interest" description="Disordered" evidence="4">
    <location>
        <begin position="276"/>
        <end position="336"/>
    </location>
</feature>
<evidence type="ECO:0000256" key="3">
    <source>
        <dbReference type="RuleBase" id="RU365032"/>
    </source>
</evidence>
<dbReference type="Proteomes" id="UP001172681">
    <property type="component" value="Unassembled WGS sequence"/>
</dbReference>
<comment type="caution">
    <text evidence="7">The sequence shown here is derived from an EMBL/GenBank/DDBJ whole genome shotgun (WGS) entry which is preliminary data.</text>
</comment>
<protein>
    <recommendedName>
        <fullName evidence="3">Inositol hexakisphosphate and diphosphoinositol-pentakisphosphate kinase</fullName>
        <ecNumber evidence="3">2.7.4.24</ecNumber>
    </recommendedName>
</protein>
<evidence type="ECO:0000259" key="5">
    <source>
        <dbReference type="Pfam" id="PF18086"/>
    </source>
</evidence>
<dbReference type="Gene3D" id="3.30.470.20">
    <property type="entry name" value="ATP-grasp fold, B domain"/>
    <property type="match status" value="1"/>
</dbReference>
<feature type="compositionally biased region" description="Basic and acidic residues" evidence="4">
    <location>
        <begin position="535"/>
        <end position="552"/>
    </location>
</feature>
<dbReference type="InterPro" id="IPR037446">
    <property type="entry name" value="His_Pase_VIP1"/>
</dbReference>
<evidence type="ECO:0000256" key="2">
    <source>
        <dbReference type="ARBA" id="ARBA00034629"/>
    </source>
</evidence>
<dbReference type="GO" id="GO:0032958">
    <property type="term" value="P:inositol phosphate biosynthetic process"/>
    <property type="evidence" value="ECO:0007669"/>
    <property type="project" value="TreeGrafter"/>
</dbReference>
<dbReference type="GO" id="GO:0033857">
    <property type="term" value="F:5-diphosphoinositol pentakisphosphate 1-kinase activity"/>
    <property type="evidence" value="ECO:0007669"/>
    <property type="project" value="TreeGrafter"/>
</dbReference>
<proteinExistence type="inferred from homology"/>
<dbReference type="Pfam" id="PF18086">
    <property type="entry name" value="PPIP5K2_N"/>
    <property type="match status" value="1"/>
</dbReference>
<feature type="region of interest" description="Disordered" evidence="4">
    <location>
        <begin position="119"/>
        <end position="159"/>
    </location>
</feature>
<dbReference type="GO" id="GO:0000828">
    <property type="term" value="F:inositol hexakisphosphate kinase activity"/>
    <property type="evidence" value="ECO:0007669"/>
    <property type="project" value="TreeGrafter"/>
</dbReference>
<keyword evidence="3" id="KW-0808">Transferase</keyword>
<dbReference type="Pfam" id="PF26082">
    <property type="entry name" value="zf-C2H2_AcuF"/>
    <property type="match status" value="1"/>
</dbReference>
<evidence type="ECO:0000256" key="4">
    <source>
        <dbReference type="SAM" id="MobiDB-lite"/>
    </source>
</evidence>
<comment type="subcellular location">
    <subcellularLocation>
        <location evidence="3">Cytoplasm</location>
        <location evidence="3">Cytoskeleton</location>
    </subcellularLocation>
</comment>
<comment type="catalytic activity">
    <reaction evidence="1">
        <text>5-diphospho-1D-myo-inositol 1,2,3,4,6-pentakisphosphate + ATP + H(+) = 1,5-bis(diphospho)-1D-myo-inositol 2,3,4,6-tetrakisphosphate + ADP</text>
        <dbReference type="Rhea" id="RHEA:10276"/>
        <dbReference type="ChEBI" id="CHEBI:15378"/>
        <dbReference type="ChEBI" id="CHEBI:30616"/>
        <dbReference type="ChEBI" id="CHEBI:58628"/>
        <dbReference type="ChEBI" id="CHEBI:77983"/>
        <dbReference type="ChEBI" id="CHEBI:456216"/>
        <dbReference type="EC" id="2.7.4.24"/>
    </reaction>
    <physiologicalReaction direction="left-to-right" evidence="1">
        <dbReference type="Rhea" id="RHEA:10277"/>
    </physiologicalReaction>
</comment>
<dbReference type="InterPro" id="IPR029033">
    <property type="entry name" value="His_PPase_superfam"/>
</dbReference>
<reference evidence="7" key="1">
    <citation type="submission" date="2022-10" db="EMBL/GenBank/DDBJ databases">
        <title>Culturing micro-colonial fungi from biological soil crusts in the Mojave desert and describing Neophaeococcomyces mojavensis, and introducing the new genera and species Taxawa tesnikishii.</title>
        <authorList>
            <person name="Kurbessoian T."/>
            <person name="Stajich J.E."/>
        </authorList>
    </citation>
    <scope>NUCLEOTIDE SEQUENCE</scope>
    <source>
        <strain evidence="7">TK_35</strain>
    </source>
</reference>
<dbReference type="EMBL" id="JAPDRN010000052">
    <property type="protein sequence ID" value="KAJ9632879.1"/>
    <property type="molecule type" value="Genomic_DNA"/>
</dbReference>
<dbReference type="SUPFAM" id="SSF53254">
    <property type="entry name" value="Phosphoglycerate mutase-like"/>
    <property type="match status" value="1"/>
</dbReference>
<gene>
    <name evidence="7" type="primary">VIP1_1</name>
    <name evidence="7" type="ORF">H2204_007609</name>
</gene>
<evidence type="ECO:0000256" key="1">
    <source>
        <dbReference type="ARBA" id="ARBA00033696"/>
    </source>
</evidence>
<dbReference type="InterPro" id="IPR040557">
    <property type="entry name" value="VIP1_N"/>
</dbReference>
<keyword evidence="3 7" id="KW-0418">Kinase</keyword>
<feature type="domain" description="Oxidoreductase acuF-like C2H2 type zinc-finger" evidence="6">
    <location>
        <begin position="384"/>
        <end position="411"/>
    </location>
</feature>
<keyword evidence="3" id="KW-0547">Nucleotide-binding</keyword>
<evidence type="ECO:0000259" key="6">
    <source>
        <dbReference type="Pfam" id="PF26082"/>
    </source>
</evidence>
<evidence type="ECO:0000313" key="8">
    <source>
        <dbReference type="Proteomes" id="UP001172681"/>
    </source>
</evidence>
<keyword evidence="8" id="KW-1185">Reference proteome</keyword>
<name>A0AA39CVK0_9EURO</name>
<dbReference type="Gene3D" id="3.40.50.11950">
    <property type="match status" value="1"/>
</dbReference>
<accession>A0AA39CVK0</accession>
<dbReference type="GO" id="GO:0005829">
    <property type="term" value="C:cytosol"/>
    <property type="evidence" value="ECO:0007669"/>
    <property type="project" value="TreeGrafter"/>
</dbReference>
<feature type="region of interest" description="Disordered" evidence="4">
    <location>
        <begin position="532"/>
        <end position="574"/>
    </location>
</feature>
<keyword evidence="3" id="KW-0963">Cytoplasm</keyword>
<dbReference type="GO" id="GO:0006020">
    <property type="term" value="P:inositol metabolic process"/>
    <property type="evidence" value="ECO:0007669"/>
    <property type="project" value="TreeGrafter"/>
</dbReference>
<evidence type="ECO:0000313" key="7">
    <source>
        <dbReference type="EMBL" id="KAJ9632879.1"/>
    </source>
</evidence>
<feature type="domain" description="VIP1 N-terminal" evidence="5">
    <location>
        <begin position="634"/>
        <end position="720"/>
    </location>
</feature>
<sequence length="1466" mass="165928">MEPLISDAFLDCLAKFEQLVETLSGAVPSQPQSNSFAGACSDELVKFKLWAGNLGAGYSGKRYELSLDYRLREASFFKEQVLRLLRILAVHLDVALSLAANNYSDGHLRVVGSADLSQDQKAPNLATTEDDDSPWDISSGSESETDKPPNRNAADADDQIMSPKAITSRWITQESDMHARMPDQSLASSSSSSSSSSSPLRVLESIQFTLSCLCRLPIRKPATFDRIKQRAFLDTSPYQQFDTSYVQDKYPRLDDEVAARLGKLITRRRQLLRYRQTHHESLKSPALEKTSAIDAKKGSKSDPSIDSELDESSVVVPPDPQDIASEHPTQRTKATTMRVSDELPEIYPASIPESKSSVASTYTAKELKIEVPPRPRAGDGCELEDFECPYCLLFQTIRTDHQWKKHVLEDIQPYTCTFPACGMSDIFFEDREQWWRHELSMHRVVWHCNEVDHPEFEDQTHFINHMTTSHGIQMTPEKLHSSQGMFQSPSKSPGGVCNLCQAYSKRLKSHVGRHLQQLSLFALPRFNDIQGSGKAELDSESSRLVVENEPRSSRSSSISEGPAEGTAHQPYSRDDRQILEGFGQDYVYAPEIPKLATEVDWDNVTDKFSQARGQAATQTVTSTEIQILSRRKILGVCAFDEMARSSSSQEIWSRLLSSGIQVIIFGDKTILDDDFEDWPICDALLVNDSEHFPLHKAIAYARLRQPFLINDLWMQDALRDRRISLMILARYSMRTPRQVFVNRDDWHLVAPEGREHVLQKSGFDLRRGVSLTKHVEMSYNGDSLWVDGTEITKPFVEKPANAWHHDFIVYFPSFQSGGARRLFLHDGKAMSEYIPDLILPRCFTDKGSSYIYEAFLGAQSAMHIKVFNMDSLFCHAKMRRSPLLDDRVRLDTNDKEMSHTISPSVHEKYLSNKVTQLFGLRICSVGFIRVDSGLSYVVSVGRCEFPGSDEDYYEQCSTILRSWIDGTEDTNQVLPTIPSSPSFSLKGLVVCIQSGDHVPIQSLSFQSESEELHVLLKQAEVTSIRGSTVLKKALKEAKPALLGNFENFDQSLWTTLCNSEDVQVKLCQEEYTAPQRYIAQPLYQLSWGGRSVHSLRYQCEDLGRSMREEYALLNRTMVDDVEVHCGPGRVSCASAEFWAASFLGRQEVGVNGDQLPQVMELLDDLGACDREKMLEILGMIRVQVEHGRSDLGGWSEARTALRECIRDMNSNFDAQNHHHDVQVQGQWCTGEDERLFRLRWQLLLDFFELHDELYNHPWDLPLDPYALIRFDALHNRQIAIWANSPWESGLPRSNAPLPQQLVRAHDVLRDWNDDVKPHLHHIANVAAPAARSLLTVIMDKLETLKTIDGRTSAFFTEEHLMYGLYYLCMDLWSQEATSKPAPIFEDVAQLCFELWEVTGNNGSQYLVRLRASPGCRTNNPFLVDVGSKHTVDAVPAEIIGGSLRLEDLVNRWQIVTEDDTGKTSYL</sequence>